<feature type="domain" description="Glycosyltransferase 2-like" evidence="1">
    <location>
        <begin position="15"/>
        <end position="128"/>
    </location>
</feature>
<evidence type="ECO:0000313" key="3">
    <source>
        <dbReference type="Proteomes" id="UP000061809"/>
    </source>
</evidence>
<sequence>MKLLGIVILYYPDDSVVKNIATYLAQLDELMLWDNTPATDRRDLDLDSLGDGRGKIILDGCGENLGIGSALNKAVAYARANGFTYLLTLDQDSCFGGRNFESYLRAIRNYGEDKAAIFSTNYFIKSQQTTMYPPTDSVDEVYSAMTSGSIYPVSLFDTLGDFMESLFVWGVDCEFCWRAKRKDIPVLCFKNILLTHDLGYQKKKRRLLGKEVFPNEYGPARSYYNVRNGILLHRLYPEALNLKSHLRYHFYKRVVFIILYERQKFSKLWALLCGYRDGLRGKSGKWK</sequence>
<dbReference type="KEGG" id="bcel:BcellWH2_03093"/>
<dbReference type="InterPro" id="IPR029044">
    <property type="entry name" value="Nucleotide-diphossugar_trans"/>
</dbReference>
<name>A0A0P0GK44_9BACE</name>
<protein>
    <recommendedName>
        <fullName evidence="1">Glycosyltransferase 2-like domain-containing protein</fullName>
    </recommendedName>
</protein>
<accession>A0A0P0GK44</accession>
<dbReference type="Proteomes" id="UP000061809">
    <property type="component" value="Chromosome"/>
</dbReference>
<dbReference type="Gene3D" id="3.90.550.10">
    <property type="entry name" value="Spore Coat Polysaccharide Biosynthesis Protein SpsA, Chain A"/>
    <property type="match status" value="1"/>
</dbReference>
<organism evidence="2 3">
    <name type="scientific">Bacteroides cellulosilyticus</name>
    <dbReference type="NCBI Taxonomy" id="246787"/>
    <lineage>
        <taxon>Bacteria</taxon>
        <taxon>Pseudomonadati</taxon>
        <taxon>Bacteroidota</taxon>
        <taxon>Bacteroidia</taxon>
        <taxon>Bacteroidales</taxon>
        <taxon>Bacteroidaceae</taxon>
        <taxon>Bacteroides</taxon>
    </lineage>
</organism>
<proteinExistence type="predicted"/>
<dbReference type="InterPro" id="IPR001173">
    <property type="entry name" value="Glyco_trans_2-like"/>
</dbReference>
<dbReference type="GeneID" id="66305568"/>
<dbReference type="SUPFAM" id="SSF53448">
    <property type="entry name" value="Nucleotide-diphospho-sugar transferases"/>
    <property type="match status" value="1"/>
</dbReference>
<reference evidence="2 3" key="1">
    <citation type="journal article" date="2015" name="Science">
        <title>Genetic determinants of in vivo fitness and diet responsiveness in multiple human gut Bacteroides.</title>
        <authorList>
            <person name="Wu M."/>
            <person name="McNulty N.P."/>
            <person name="Rodionov D.A."/>
            <person name="Khoroshkin M.S."/>
            <person name="Griffin N.W."/>
            <person name="Cheng J."/>
            <person name="Latreille P."/>
            <person name="Kerstetter R.A."/>
            <person name="Terrapon N."/>
            <person name="Henrissat B."/>
            <person name="Osterman A.L."/>
            <person name="Gordon J.I."/>
        </authorList>
    </citation>
    <scope>NUCLEOTIDE SEQUENCE [LARGE SCALE GENOMIC DNA]</scope>
    <source>
        <strain evidence="2 3">WH2</strain>
    </source>
</reference>
<dbReference type="Pfam" id="PF00535">
    <property type="entry name" value="Glycos_transf_2"/>
    <property type="match status" value="1"/>
</dbReference>
<gene>
    <name evidence="2" type="ORF">BcellWH2_03093</name>
</gene>
<dbReference type="AlphaFoldDB" id="A0A0P0GK44"/>
<dbReference type="PATRIC" id="fig|246787.4.peg.3201"/>
<evidence type="ECO:0000259" key="1">
    <source>
        <dbReference type="Pfam" id="PF00535"/>
    </source>
</evidence>
<dbReference type="RefSeq" id="WP_029426494.1">
    <property type="nucleotide sequence ID" value="NZ_CP012801.1"/>
</dbReference>
<evidence type="ECO:0000313" key="2">
    <source>
        <dbReference type="EMBL" id="ALJ60330.1"/>
    </source>
</evidence>
<dbReference type="EMBL" id="CP012801">
    <property type="protein sequence ID" value="ALJ60330.1"/>
    <property type="molecule type" value="Genomic_DNA"/>
</dbReference>